<keyword evidence="2" id="KW-1185">Reference proteome</keyword>
<sequence length="340" mass="36072">MQLAPLPPDPWRIDVVVVRNGSHTSTERSALRRGVEAGELLRIGHGLLVDAADFTSLDPEAQHVVRMRAIAAGSSRPVVFSHASAAVVHGLPVLRQRLRTVHTTVARLGDRSTAGVTGHVFALLEQEVVEVHGLLVTTPARTVVDVAGSRPFEEGVITADGALRAGLLRSELRSAADLAGPRQAATRILDVIAFAHPGAESAAESRFRTTAMRLGLEVPVLQYRVVRADGSEAFIDGVFPIARAAVEVDGDRKYLDPALAPDGAAAALLLEKRRQDEVQSHFARLVRIGWVQSGSAALLGPVLARVGVLPQRPRPGLAAYAAAAALAGPRLHLGRPLLRS</sequence>
<dbReference type="RefSeq" id="WP_377933756.1">
    <property type="nucleotide sequence ID" value="NZ_JBHUEA010000010.1"/>
</dbReference>
<organism evidence="1 2">
    <name type="scientific">Amnibacterium endophyticum</name>
    <dbReference type="NCBI Taxonomy" id="2109337"/>
    <lineage>
        <taxon>Bacteria</taxon>
        <taxon>Bacillati</taxon>
        <taxon>Actinomycetota</taxon>
        <taxon>Actinomycetes</taxon>
        <taxon>Micrococcales</taxon>
        <taxon>Microbacteriaceae</taxon>
        <taxon>Amnibacterium</taxon>
    </lineage>
</organism>
<dbReference type="Proteomes" id="UP001597347">
    <property type="component" value="Unassembled WGS sequence"/>
</dbReference>
<proteinExistence type="predicted"/>
<protein>
    <submittedName>
        <fullName evidence="1">Uncharacterized protein</fullName>
    </submittedName>
</protein>
<comment type="caution">
    <text evidence="1">The sequence shown here is derived from an EMBL/GenBank/DDBJ whole genome shotgun (WGS) entry which is preliminary data.</text>
</comment>
<evidence type="ECO:0000313" key="1">
    <source>
        <dbReference type="EMBL" id="MFD1721482.1"/>
    </source>
</evidence>
<evidence type="ECO:0000313" key="2">
    <source>
        <dbReference type="Proteomes" id="UP001597347"/>
    </source>
</evidence>
<gene>
    <name evidence="1" type="ORF">ACFSBI_07965</name>
</gene>
<reference evidence="2" key="1">
    <citation type="journal article" date="2019" name="Int. J. Syst. Evol. Microbiol.">
        <title>The Global Catalogue of Microorganisms (GCM) 10K type strain sequencing project: providing services to taxonomists for standard genome sequencing and annotation.</title>
        <authorList>
            <consortium name="The Broad Institute Genomics Platform"/>
            <consortium name="The Broad Institute Genome Sequencing Center for Infectious Disease"/>
            <person name="Wu L."/>
            <person name="Ma J."/>
        </authorList>
    </citation>
    <scope>NUCLEOTIDE SEQUENCE [LARGE SCALE GENOMIC DNA]</scope>
    <source>
        <strain evidence="2">CGMCC 1.12471</strain>
    </source>
</reference>
<dbReference type="EMBL" id="JBHUEA010000010">
    <property type="protein sequence ID" value="MFD1721482.1"/>
    <property type="molecule type" value="Genomic_DNA"/>
</dbReference>
<accession>A0ABW4LGA8</accession>
<name>A0ABW4LGA8_9MICO</name>